<protein>
    <recommendedName>
        <fullName evidence="6">Ribosomal protein S1e</fullName>
    </recommendedName>
</protein>
<name>A0A2D6LP53_9ARCH</name>
<dbReference type="GO" id="GO:1990904">
    <property type="term" value="C:ribonucleoprotein complex"/>
    <property type="evidence" value="ECO:0007669"/>
    <property type="project" value="UniProtKB-KW"/>
</dbReference>
<evidence type="ECO:0008006" key="6">
    <source>
        <dbReference type="Google" id="ProtNLM"/>
    </source>
</evidence>
<accession>A0A2D6LP53</accession>
<dbReference type="GO" id="GO:0006412">
    <property type="term" value="P:translation"/>
    <property type="evidence" value="ECO:0007669"/>
    <property type="project" value="InterPro"/>
</dbReference>
<comment type="caution">
    <text evidence="4">The sequence shown here is derived from an EMBL/GenBank/DDBJ whole genome shotgun (WGS) entry which is preliminary data.</text>
</comment>
<feature type="compositionally biased region" description="Basic and acidic residues" evidence="3">
    <location>
        <begin position="1"/>
        <end position="14"/>
    </location>
</feature>
<dbReference type="GO" id="GO:0005840">
    <property type="term" value="C:ribosome"/>
    <property type="evidence" value="ECO:0007669"/>
    <property type="project" value="UniProtKB-KW"/>
</dbReference>
<gene>
    <name evidence="4" type="ORF">CL944_00695</name>
</gene>
<organism evidence="4 5">
    <name type="scientific">Candidatus Iainarchaeum sp</name>
    <dbReference type="NCBI Taxonomy" id="3101447"/>
    <lineage>
        <taxon>Archaea</taxon>
        <taxon>Candidatus Iainarchaeota</taxon>
        <taxon>Candidatus Iainarchaeia</taxon>
        <taxon>Candidatus Iainarchaeales</taxon>
        <taxon>Candidatus Iainarchaeaceae</taxon>
        <taxon>Candidatus Iainarchaeum</taxon>
    </lineage>
</organism>
<sequence>MAKDKKGKKAEKTKIQPKKKTKTTDKWKKKTWYAIIAPEEFERKQLGETVVEKPENLIGRVINITGRELANQPKKQHIQLKFKVKDIAASKANTEAIGHEVKDSYLKRIIRRRSSKIMTVQNYITKDKKTYKIKIIIITENKASRTQRTSLRKQTEESTKKIISELDSRKVIDEIVFGTIPNKIYGNLKSIVPVKRIEITKSSLVV</sequence>
<dbReference type="EMBL" id="NZBD01000004">
    <property type="protein sequence ID" value="MAG17973.1"/>
    <property type="molecule type" value="Genomic_DNA"/>
</dbReference>
<dbReference type="SMART" id="SM01397">
    <property type="entry name" value="Ribosomal_S3Ae"/>
    <property type="match status" value="1"/>
</dbReference>
<dbReference type="GO" id="GO:0003735">
    <property type="term" value="F:structural constituent of ribosome"/>
    <property type="evidence" value="ECO:0007669"/>
    <property type="project" value="InterPro"/>
</dbReference>
<keyword evidence="2" id="KW-0687">Ribonucleoprotein</keyword>
<evidence type="ECO:0000256" key="3">
    <source>
        <dbReference type="SAM" id="MobiDB-lite"/>
    </source>
</evidence>
<dbReference type="Pfam" id="PF01015">
    <property type="entry name" value="Ribosomal_S3Ae"/>
    <property type="match status" value="1"/>
</dbReference>
<feature type="region of interest" description="Disordered" evidence="3">
    <location>
        <begin position="1"/>
        <end position="24"/>
    </location>
</feature>
<proteinExistence type="predicted"/>
<keyword evidence="1" id="KW-0689">Ribosomal protein</keyword>
<evidence type="ECO:0000313" key="5">
    <source>
        <dbReference type="Proteomes" id="UP000226712"/>
    </source>
</evidence>
<reference evidence="5" key="1">
    <citation type="submission" date="2017-09" db="EMBL/GenBank/DDBJ databases">
        <title>The Reconstruction of 2,631 Draft Metagenome-Assembled Genomes from the Global Oceans.</title>
        <authorList>
            <person name="Tully B.J."/>
            <person name="Graham E.D."/>
            <person name="Heidelberg J.F."/>
        </authorList>
    </citation>
    <scope>NUCLEOTIDE SEQUENCE [LARGE SCALE GENOMIC DNA]</scope>
</reference>
<evidence type="ECO:0000313" key="4">
    <source>
        <dbReference type="EMBL" id="MAG17973.1"/>
    </source>
</evidence>
<feature type="compositionally biased region" description="Basic residues" evidence="3">
    <location>
        <begin position="15"/>
        <end position="24"/>
    </location>
</feature>
<dbReference type="InterPro" id="IPR001593">
    <property type="entry name" value="Ribosomal_eS1"/>
</dbReference>
<evidence type="ECO:0000256" key="2">
    <source>
        <dbReference type="ARBA" id="ARBA00023274"/>
    </source>
</evidence>
<dbReference type="AlphaFoldDB" id="A0A2D6LP53"/>
<dbReference type="Proteomes" id="UP000226712">
    <property type="component" value="Unassembled WGS sequence"/>
</dbReference>
<evidence type="ECO:0000256" key="1">
    <source>
        <dbReference type="ARBA" id="ARBA00022980"/>
    </source>
</evidence>